<feature type="transmembrane region" description="Helical" evidence="1">
    <location>
        <begin position="363"/>
        <end position="387"/>
    </location>
</feature>
<dbReference type="EMBL" id="UPXX01000013">
    <property type="protein sequence ID" value="VBB42016.1"/>
    <property type="molecule type" value="Genomic_DNA"/>
</dbReference>
<organism evidence="2">
    <name type="scientific">Uncultured Desulfatiglans sp</name>
    <dbReference type="NCBI Taxonomy" id="1748965"/>
    <lineage>
        <taxon>Bacteria</taxon>
        <taxon>Pseudomonadati</taxon>
        <taxon>Thermodesulfobacteriota</taxon>
        <taxon>Desulfobacteria</taxon>
        <taxon>Desulfatiglandales</taxon>
        <taxon>Desulfatiglandaceae</taxon>
        <taxon>Desulfatiglans</taxon>
        <taxon>environmental samples</taxon>
    </lineage>
</organism>
<name>A0A653A1V0_UNCDX</name>
<feature type="transmembrane region" description="Helical" evidence="1">
    <location>
        <begin position="97"/>
        <end position="119"/>
    </location>
</feature>
<feature type="transmembrane region" description="Helical" evidence="1">
    <location>
        <begin position="338"/>
        <end position="357"/>
    </location>
</feature>
<keyword evidence="1" id="KW-0472">Membrane</keyword>
<proteinExistence type="predicted"/>
<feature type="transmembrane region" description="Helical" evidence="1">
    <location>
        <begin position="126"/>
        <end position="145"/>
    </location>
</feature>
<feature type="transmembrane region" description="Helical" evidence="1">
    <location>
        <begin position="7"/>
        <end position="26"/>
    </location>
</feature>
<evidence type="ECO:0008006" key="3">
    <source>
        <dbReference type="Google" id="ProtNLM"/>
    </source>
</evidence>
<evidence type="ECO:0000256" key="1">
    <source>
        <dbReference type="SAM" id="Phobius"/>
    </source>
</evidence>
<feature type="transmembrane region" description="Helical" evidence="1">
    <location>
        <begin position="230"/>
        <end position="249"/>
    </location>
</feature>
<accession>A0A653A1V0</accession>
<protein>
    <recommendedName>
        <fullName evidence="3">Glycosyltransferase RgtA/B/C/D-like domain-containing protein</fullName>
    </recommendedName>
</protein>
<keyword evidence="1" id="KW-0812">Transmembrane</keyword>
<keyword evidence="1" id="KW-1133">Transmembrane helix</keyword>
<reference evidence="2" key="1">
    <citation type="submission" date="2018-07" db="EMBL/GenBank/DDBJ databases">
        <authorList>
            <consortium name="Genoscope - CEA"/>
            <person name="William W."/>
        </authorList>
    </citation>
    <scope>NUCLEOTIDE SEQUENCE</scope>
    <source>
        <strain evidence="2">IK1</strain>
    </source>
</reference>
<sequence length="585" mass="67521">MSSNKNYRYIFISTCLLIFLVQYYLFKSYVLREVSWAYPTWADQAQYLASAYRVYNTMLNSSFLDALISEFLRPKPNGSLIEIEGAVSFVLGGPTRLSALSINFIHLIFMQFVTIITFYKLTKSPLISLICIGILMSISAIYIMPGAMYDYRIDFMSFCLYATLILIFLHTDFLSSRKWSIIWGAFCALCIVTRHNTVVYIIGIWIALSFYVGFNFFSSFDTRKIYKKKALCLIFSVIACFVLLFPFALVSYKSFWLYYIHQAQVRGPIRLQGEPIFNFIDFLLYYPKQVLCEKMGMTSVLLLIGIMLLCVIAVSISKKRQFSKKNVVERIQYNNFKNNIFFIGVTIFVPLVVLTVNPAKSSVVGGILAFPVAIMIFYILSHVYCYYLAVWPGYLYRIIFVFVACFTIAVGTIYSFANSCKKSPQSIYKSDTNSLMDYYQTFYKLCVNLNLYNPTVICDYLVDRLEPVILTVTAYENLQIYIHPRQIARTEQILAVNKDALLSAAEKTDFLVLTESDHKGKLYYPYNKLMHEVQHELFAISKEHHMQVGCWTSYGEKVKLFVNKKYSQKICERGLAGVALRSERL</sequence>
<evidence type="ECO:0000313" key="2">
    <source>
        <dbReference type="EMBL" id="VBB42016.1"/>
    </source>
</evidence>
<feature type="transmembrane region" description="Helical" evidence="1">
    <location>
        <begin position="200"/>
        <end position="218"/>
    </location>
</feature>
<feature type="transmembrane region" description="Helical" evidence="1">
    <location>
        <begin position="394"/>
        <end position="417"/>
    </location>
</feature>
<gene>
    <name evidence="2" type="ORF">TRIP_B200156</name>
</gene>
<feature type="transmembrane region" description="Helical" evidence="1">
    <location>
        <begin position="295"/>
        <end position="317"/>
    </location>
</feature>
<dbReference type="AlphaFoldDB" id="A0A653A1V0"/>